<reference evidence="1 2" key="1">
    <citation type="submission" date="2013-02" db="EMBL/GenBank/DDBJ databases">
        <title>Draft Genome Sequence of Streptomyces aurantiacus, Which Produces Setomimycin.</title>
        <authorList>
            <person name="Gruening B.A."/>
            <person name="Praeg A."/>
            <person name="Erxleben A."/>
            <person name="Guenther S."/>
            <person name="Mueller M."/>
        </authorList>
    </citation>
    <scope>NUCLEOTIDE SEQUENCE [LARGE SCALE GENOMIC DNA]</scope>
    <source>
        <strain evidence="1 2">JA 4570</strain>
    </source>
</reference>
<proteinExistence type="predicted"/>
<dbReference type="RefSeq" id="WP_016638157.1">
    <property type="nucleotide sequence ID" value="NZ_AOPZ01000003.1"/>
</dbReference>
<gene>
    <name evidence="1" type="ORF">STRAU_0021</name>
</gene>
<dbReference type="AlphaFoldDB" id="S4A7T5"/>
<comment type="caution">
    <text evidence="1">The sequence shown here is derived from an EMBL/GenBank/DDBJ whole genome shotgun (WGS) entry which is preliminary data.</text>
</comment>
<keyword evidence="2" id="KW-1185">Reference proteome</keyword>
<evidence type="ECO:0000313" key="2">
    <source>
        <dbReference type="Proteomes" id="UP000014629"/>
    </source>
</evidence>
<sequence>MTTESPNEPDLVLAVSVVKRWPEVERGISSPADVILSAWSPWVGASTTHMHFDPDRIAVVVGCRRGETVGVFDVVPNPDKGNKRWDWVGTGPRRRIEFYGRPSQRYAAQLHAPAPTWRQGEGTPVKVLRLSDLLPGAPAPAAPTDRHVVLGEAVVTIEAERHLVVSVPSDYRVTVQTRPALIPSPPRTQE</sequence>
<evidence type="ECO:0000313" key="1">
    <source>
        <dbReference type="EMBL" id="EPH46855.1"/>
    </source>
</evidence>
<dbReference type="PATRIC" id="fig|1286094.4.peg.20"/>
<accession>S4A7T5</accession>
<dbReference type="EMBL" id="AOPZ01000003">
    <property type="protein sequence ID" value="EPH46855.1"/>
    <property type="molecule type" value="Genomic_DNA"/>
</dbReference>
<protein>
    <submittedName>
        <fullName evidence="1">Uncharacterized protein</fullName>
    </submittedName>
</protein>
<dbReference type="Proteomes" id="UP000014629">
    <property type="component" value="Unassembled WGS sequence"/>
</dbReference>
<dbReference type="OrthoDB" id="4150782at2"/>
<name>S4A7T5_9ACTN</name>
<organism evidence="1 2">
    <name type="scientific">Streptomyces aurantiacus JA 4570</name>
    <dbReference type="NCBI Taxonomy" id="1286094"/>
    <lineage>
        <taxon>Bacteria</taxon>
        <taxon>Bacillati</taxon>
        <taxon>Actinomycetota</taxon>
        <taxon>Actinomycetes</taxon>
        <taxon>Kitasatosporales</taxon>
        <taxon>Streptomycetaceae</taxon>
        <taxon>Streptomyces</taxon>
        <taxon>Streptomyces aurantiacus group</taxon>
    </lineage>
</organism>